<sequence>MSGPATFRAWRVADLAGGTHLGTAATPAGLVLADPVGTRRHPTSAVGPGGIEQPERRYAWAAWVSPEVRPGHRFTSLVPSWNAATPGDSWLEVEARTSVDGTTWTRWYSLGRWAETNAEIARTSTTGQADAGAGVRVDELIAPEAVTWSAYQLRVLLHRRPDSVAVPTVRLLGAVVADERPGPPAAAAAPRGSSGPARGLELPVPPYSQQLHRGEYPQWDSGGAAWCSPTSTTMLLARWGLGPKPEELTWVDPSFPDRFVNFAAWHVFDRAYGGAGNWSFNAAYAARYGAEAFVTRLRSLDEAELFIAAGIPLAVSVTFQRDELDGAGYDTTGHLLTIIGFDPEGHVVCNDPASHEIASNDEVRVVYDRAQFERAWQEGSGGVAYVVHPPEVPLPAHPDPASPRW</sequence>
<reference evidence="3 4" key="1">
    <citation type="submission" date="2020-08" db="EMBL/GenBank/DDBJ databases">
        <title>Genome sequence of Nocardioides mesophilus KACC 16243T.</title>
        <authorList>
            <person name="Hyun D.-W."/>
            <person name="Bae J.-W."/>
        </authorList>
    </citation>
    <scope>NUCLEOTIDE SEQUENCE [LARGE SCALE GENOMIC DNA]</scope>
    <source>
        <strain evidence="3 4">KACC 16243</strain>
    </source>
</reference>
<name>A0A7G9RE34_9ACTN</name>
<gene>
    <name evidence="3" type="ORF">H9L09_05545</name>
</gene>
<accession>A0A7G9RE34</accession>
<dbReference type="CDD" id="cd02549">
    <property type="entry name" value="Peptidase_C39A"/>
    <property type="match status" value="1"/>
</dbReference>
<keyword evidence="4" id="KW-1185">Reference proteome</keyword>
<dbReference type="KEGG" id="nmes:H9L09_05545"/>
<evidence type="ECO:0000313" key="4">
    <source>
        <dbReference type="Proteomes" id="UP000515947"/>
    </source>
</evidence>
<dbReference type="RefSeq" id="WP_187579703.1">
    <property type="nucleotide sequence ID" value="NZ_CP060713.1"/>
</dbReference>
<dbReference type="InterPro" id="IPR039564">
    <property type="entry name" value="Peptidase_C39-like"/>
</dbReference>
<dbReference type="InterPro" id="IPR039563">
    <property type="entry name" value="Peptidase_C39_single_dom"/>
</dbReference>
<protein>
    <submittedName>
        <fullName evidence="3">C39 family peptidase</fullName>
    </submittedName>
</protein>
<dbReference type="Proteomes" id="UP000515947">
    <property type="component" value="Chromosome"/>
</dbReference>
<dbReference type="Pfam" id="PF13529">
    <property type="entry name" value="Peptidase_C39_2"/>
    <property type="match status" value="1"/>
</dbReference>
<feature type="domain" description="Peptidase C39-like" evidence="2">
    <location>
        <begin position="204"/>
        <end position="353"/>
    </location>
</feature>
<proteinExistence type="predicted"/>
<evidence type="ECO:0000259" key="2">
    <source>
        <dbReference type="Pfam" id="PF13529"/>
    </source>
</evidence>
<dbReference type="EMBL" id="CP060713">
    <property type="protein sequence ID" value="QNN53859.1"/>
    <property type="molecule type" value="Genomic_DNA"/>
</dbReference>
<dbReference type="Gene3D" id="3.90.70.10">
    <property type="entry name" value="Cysteine proteinases"/>
    <property type="match status" value="1"/>
</dbReference>
<dbReference type="AlphaFoldDB" id="A0A7G9RE34"/>
<evidence type="ECO:0000313" key="3">
    <source>
        <dbReference type="EMBL" id="QNN53859.1"/>
    </source>
</evidence>
<organism evidence="3 4">
    <name type="scientific">Nocardioides mesophilus</name>
    <dbReference type="NCBI Taxonomy" id="433659"/>
    <lineage>
        <taxon>Bacteria</taxon>
        <taxon>Bacillati</taxon>
        <taxon>Actinomycetota</taxon>
        <taxon>Actinomycetes</taxon>
        <taxon>Propionibacteriales</taxon>
        <taxon>Nocardioidaceae</taxon>
        <taxon>Nocardioides</taxon>
    </lineage>
</organism>
<feature type="compositionally biased region" description="Low complexity" evidence="1">
    <location>
        <begin position="185"/>
        <end position="199"/>
    </location>
</feature>
<feature type="region of interest" description="Disordered" evidence="1">
    <location>
        <begin position="180"/>
        <end position="202"/>
    </location>
</feature>
<evidence type="ECO:0000256" key="1">
    <source>
        <dbReference type="SAM" id="MobiDB-lite"/>
    </source>
</evidence>